<dbReference type="Pfam" id="PF11964">
    <property type="entry name" value="SpoIIAA-like"/>
    <property type="match status" value="1"/>
</dbReference>
<sequence>MYTILPRSNGPVLGVEISGKVDIEQETELIAKAEEMIEAFDKISILVVLGEHVGISFEAAASDIKWVLTHMKHLHKVGIVADGKLMAALVAIDATFAKMVGIQEKHFDRDEIETAWHWIES</sequence>
<dbReference type="AlphaFoldDB" id="A0A0M7AI04"/>
<proteinExistence type="predicted"/>
<dbReference type="Proteomes" id="UP000049983">
    <property type="component" value="Unassembled WGS sequence"/>
</dbReference>
<dbReference type="EMBL" id="CXWC01000011">
    <property type="protein sequence ID" value="CTQ74765.1"/>
    <property type="molecule type" value="Genomic_DNA"/>
</dbReference>
<name>A0A0M7AI04_9HYPH</name>
<gene>
    <name evidence="1" type="ORF">LA5096_04176</name>
</gene>
<dbReference type="InterPro" id="IPR021866">
    <property type="entry name" value="SpoIIAA-like"/>
</dbReference>
<reference evidence="2" key="1">
    <citation type="submission" date="2015-07" db="EMBL/GenBank/DDBJ databases">
        <authorList>
            <person name="Rodrigo-Torres Lidia"/>
            <person name="Arahal R.David."/>
        </authorList>
    </citation>
    <scope>NUCLEOTIDE SEQUENCE [LARGE SCALE GENOMIC DNA]</scope>
    <source>
        <strain evidence="2">CECT 5096</strain>
    </source>
</reference>
<dbReference type="Gene3D" id="3.40.50.10600">
    <property type="entry name" value="SpoIIaa-like domains"/>
    <property type="match status" value="1"/>
</dbReference>
<protein>
    <recommendedName>
        <fullName evidence="3">STAS/SEC14 domain-containing protein</fullName>
    </recommendedName>
</protein>
<evidence type="ECO:0000313" key="1">
    <source>
        <dbReference type="EMBL" id="CTQ74765.1"/>
    </source>
</evidence>
<accession>A0A0M7AI04</accession>
<dbReference type="RefSeq" id="WP_055112487.1">
    <property type="nucleotide sequence ID" value="NZ_CANKXR010000018.1"/>
</dbReference>
<evidence type="ECO:0008006" key="3">
    <source>
        <dbReference type="Google" id="ProtNLM"/>
    </source>
</evidence>
<organism evidence="1 2">
    <name type="scientific">Roseibium album</name>
    <dbReference type="NCBI Taxonomy" id="311410"/>
    <lineage>
        <taxon>Bacteria</taxon>
        <taxon>Pseudomonadati</taxon>
        <taxon>Pseudomonadota</taxon>
        <taxon>Alphaproteobacteria</taxon>
        <taxon>Hyphomicrobiales</taxon>
        <taxon>Stappiaceae</taxon>
        <taxon>Roseibium</taxon>
    </lineage>
</organism>
<dbReference type="InterPro" id="IPR036513">
    <property type="entry name" value="STAS_dom_sf"/>
</dbReference>
<dbReference type="GeneID" id="97671484"/>
<dbReference type="STRING" id="311410.LA5095_01038"/>
<evidence type="ECO:0000313" key="2">
    <source>
        <dbReference type="Proteomes" id="UP000049983"/>
    </source>
</evidence>
<dbReference type="OrthoDB" id="5457369at2"/>
<keyword evidence="2" id="KW-1185">Reference proteome</keyword>
<dbReference type="SUPFAM" id="SSF52091">
    <property type="entry name" value="SpoIIaa-like"/>
    <property type="match status" value="1"/>
</dbReference>
<dbReference type="InterPro" id="IPR038396">
    <property type="entry name" value="SpoIIAA-like_sf"/>
</dbReference>